<evidence type="ECO:0000256" key="1">
    <source>
        <dbReference type="SAM" id="SignalP"/>
    </source>
</evidence>
<name>A0ABU3ZK66_9GAMM</name>
<comment type="caution">
    <text evidence="2">The sequence shown here is derived from an EMBL/GenBank/DDBJ whole genome shotgun (WGS) entry which is preliminary data.</text>
</comment>
<evidence type="ECO:0008006" key="4">
    <source>
        <dbReference type="Google" id="ProtNLM"/>
    </source>
</evidence>
<keyword evidence="1" id="KW-0732">Signal</keyword>
<evidence type="ECO:0000313" key="2">
    <source>
        <dbReference type="EMBL" id="MDV5170494.1"/>
    </source>
</evidence>
<evidence type="ECO:0000313" key="3">
    <source>
        <dbReference type="Proteomes" id="UP001186452"/>
    </source>
</evidence>
<proteinExistence type="predicted"/>
<keyword evidence="3" id="KW-1185">Reference proteome</keyword>
<dbReference type="EMBL" id="JAWJZI010000006">
    <property type="protein sequence ID" value="MDV5170494.1"/>
    <property type="molecule type" value="Genomic_DNA"/>
</dbReference>
<feature type="chain" id="PRO_5046040051" description="DUF3316 domain-containing protein" evidence="1">
    <location>
        <begin position="18"/>
        <end position="112"/>
    </location>
</feature>
<organism evidence="2 3">
    <name type="scientific">Photobacterium rosenbergii</name>
    <dbReference type="NCBI Taxonomy" id="294936"/>
    <lineage>
        <taxon>Bacteria</taxon>
        <taxon>Pseudomonadati</taxon>
        <taxon>Pseudomonadota</taxon>
        <taxon>Gammaproteobacteria</taxon>
        <taxon>Vibrionales</taxon>
        <taxon>Vibrionaceae</taxon>
        <taxon>Photobacterium</taxon>
    </lineage>
</organism>
<feature type="signal peptide" evidence="1">
    <location>
        <begin position="1"/>
        <end position="17"/>
    </location>
</feature>
<protein>
    <recommendedName>
        <fullName evidence="4">DUF3316 domain-containing protein</fullName>
    </recommendedName>
</protein>
<dbReference type="RefSeq" id="WP_317523318.1">
    <property type="nucleotide sequence ID" value="NZ_JAWJZI010000006.1"/>
</dbReference>
<sequence length="112" mass="12585">MKYVLWIMLFGTSAVFASNDVVVDSDVTEIKSELASEVKAELITAEQAEEMGLNRAETYEVTSTVSVENLEMQIAEKLKDSIMPYYSIEYNDPTSDNESYVATVTEYFGKVE</sequence>
<gene>
    <name evidence="2" type="ORF">R2X38_15940</name>
</gene>
<reference evidence="2 3" key="1">
    <citation type="submission" date="2023-10" db="EMBL/GenBank/DDBJ databases">
        <title>Marine bacteria isolated from horseshoe crab.</title>
        <authorList>
            <person name="Cheng T.H."/>
        </authorList>
    </citation>
    <scope>NUCLEOTIDE SEQUENCE [LARGE SCALE GENOMIC DNA]</scope>
    <source>
        <strain evidence="2 3">HSC6</strain>
    </source>
</reference>
<dbReference type="Proteomes" id="UP001186452">
    <property type="component" value="Unassembled WGS sequence"/>
</dbReference>
<accession>A0ABU3ZK66</accession>